<evidence type="ECO:0000313" key="3">
    <source>
        <dbReference type="Proteomes" id="UP000800200"/>
    </source>
</evidence>
<dbReference type="EMBL" id="ML994617">
    <property type="protein sequence ID" value="KAF2191262.1"/>
    <property type="molecule type" value="Genomic_DNA"/>
</dbReference>
<keyword evidence="1" id="KW-0812">Transmembrane</keyword>
<reference evidence="2" key="1">
    <citation type="journal article" date="2020" name="Stud. Mycol.">
        <title>101 Dothideomycetes genomes: a test case for predicting lifestyles and emergence of pathogens.</title>
        <authorList>
            <person name="Haridas S."/>
            <person name="Albert R."/>
            <person name="Binder M."/>
            <person name="Bloem J."/>
            <person name="Labutti K."/>
            <person name="Salamov A."/>
            <person name="Andreopoulos B."/>
            <person name="Baker S."/>
            <person name="Barry K."/>
            <person name="Bills G."/>
            <person name="Bluhm B."/>
            <person name="Cannon C."/>
            <person name="Castanera R."/>
            <person name="Culley D."/>
            <person name="Daum C."/>
            <person name="Ezra D."/>
            <person name="Gonzalez J."/>
            <person name="Henrissat B."/>
            <person name="Kuo A."/>
            <person name="Liang C."/>
            <person name="Lipzen A."/>
            <person name="Lutzoni F."/>
            <person name="Magnuson J."/>
            <person name="Mondo S."/>
            <person name="Nolan M."/>
            <person name="Ohm R."/>
            <person name="Pangilinan J."/>
            <person name="Park H.-J."/>
            <person name="Ramirez L."/>
            <person name="Alfaro M."/>
            <person name="Sun H."/>
            <person name="Tritt A."/>
            <person name="Yoshinaga Y."/>
            <person name="Zwiers L.-H."/>
            <person name="Turgeon B."/>
            <person name="Goodwin S."/>
            <person name="Spatafora J."/>
            <person name="Crous P."/>
            <person name="Grigoriev I."/>
        </authorList>
    </citation>
    <scope>NUCLEOTIDE SEQUENCE</scope>
    <source>
        <strain evidence="2">CBS 207.26</strain>
    </source>
</reference>
<keyword evidence="1" id="KW-0472">Membrane</keyword>
<sequence>MMVTHTWNNTVKPGITVTIRSSVDSNPPPTPTVHPTLLPLTPPPTPLASSAESAHSGFPNALGPSDLWDAHGSHKLSFSGCGDRKYRFFGYSAQTSRQILRMYKKLWNSVGPGTWSDLDGKMVTGHITAVDFPKVNLGPDLAGPCKMEDVLYVLIISGVLRKTHRDGGHGLDGDEVYQYRRYPSLEHAQDGVVDMLSRGYSIVAHLLEPDRSWAIDRWLILIHPWWILIPGLWIIHELFTVLDLVLRYGFMESLLPSS</sequence>
<dbReference type="OrthoDB" id="3904910at2759"/>
<keyword evidence="3" id="KW-1185">Reference proteome</keyword>
<keyword evidence="1" id="KW-1133">Transmembrane helix</keyword>
<accession>A0A6A6EK18</accession>
<feature type="transmembrane region" description="Helical" evidence="1">
    <location>
        <begin position="225"/>
        <end position="246"/>
    </location>
</feature>
<proteinExistence type="predicted"/>
<dbReference type="AlphaFoldDB" id="A0A6A6EK18"/>
<evidence type="ECO:0000256" key="1">
    <source>
        <dbReference type="SAM" id="Phobius"/>
    </source>
</evidence>
<gene>
    <name evidence="2" type="ORF">K469DRAFT_367767</name>
</gene>
<organism evidence="2 3">
    <name type="scientific">Zopfia rhizophila CBS 207.26</name>
    <dbReference type="NCBI Taxonomy" id="1314779"/>
    <lineage>
        <taxon>Eukaryota</taxon>
        <taxon>Fungi</taxon>
        <taxon>Dikarya</taxon>
        <taxon>Ascomycota</taxon>
        <taxon>Pezizomycotina</taxon>
        <taxon>Dothideomycetes</taxon>
        <taxon>Dothideomycetes incertae sedis</taxon>
        <taxon>Zopfiaceae</taxon>
        <taxon>Zopfia</taxon>
    </lineage>
</organism>
<evidence type="ECO:0000313" key="2">
    <source>
        <dbReference type="EMBL" id="KAF2191262.1"/>
    </source>
</evidence>
<name>A0A6A6EK18_9PEZI</name>
<dbReference type="Proteomes" id="UP000800200">
    <property type="component" value="Unassembled WGS sequence"/>
</dbReference>
<protein>
    <submittedName>
        <fullName evidence="2">Uncharacterized protein</fullName>
    </submittedName>
</protein>